<dbReference type="InterPro" id="IPR016032">
    <property type="entry name" value="Sig_transdc_resp-reg_C-effctor"/>
</dbReference>
<keyword evidence="4" id="KW-0597">Phosphoprotein</keyword>
<evidence type="ECO:0000259" key="6">
    <source>
        <dbReference type="PROSITE" id="PS50110"/>
    </source>
</evidence>
<dbReference type="GO" id="GO:0006355">
    <property type="term" value="P:regulation of DNA-templated transcription"/>
    <property type="evidence" value="ECO:0007669"/>
    <property type="project" value="InterPro"/>
</dbReference>
<dbReference type="SUPFAM" id="SSF46894">
    <property type="entry name" value="C-terminal effector domain of the bipartite response regulators"/>
    <property type="match status" value="1"/>
</dbReference>
<dbReference type="PANTHER" id="PTHR44688">
    <property type="entry name" value="DNA-BINDING TRANSCRIPTIONAL ACTIVATOR DEVR_DOSR"/>
    <property type="match status" value="1"/>
</dbReference>
<evidence type="ECO:0000313" key="7">
    <source>
        <dbReference type="EMBL" id="XCH25817.1"/>
    </source>
</evidence>
<reference evidence="7" key="1">
    <citation type="submission" date="2024-06" db="EMBL/GenBank/DDBJ databases">
        <title>Sequencing and assembly of the genome of Dyadobacter sp. strain 676, a symbiont of Cyamopsis tetragonoloba.</title>
        <authorList>
            <person name="Guro P."/>
            <person name="Sazanova A."/>
            <person name="Kuznetsova I."/>
            <person name="Belimov A."/>
            <person name="Safronova V."/>
        </authorList>
    </citation>
    <scope>NUCLEOTIDE SEQUENCE</scope>
    <source>
        <strain evidence="7">676</strain>
    </source>
</reference>
<dbReference type="PRINTS" id="PR00038">
    <property type="entry name" value="HTHLUXR"/>
</dbReference>
<dbReference type="SMART" id="SM00421">
    <property type="entry name" value="HTH_LUXR"/>
    <property type="match status" value="1"/>
</dbReference>
<feature type="domain" description="HTH luxR-type" evidence="5">
    <location>
        <begin position="140"/>
        <end position="205"/>
    </location>
</feature>
<dbReference type="RefSeq" id="WP_353721114.1">
    <property type="nucleotide sequence ID" value="NZ_CP159289.1"/>
</dbReference>
<name>A0AAU8FPV8_9BACT</name>
<keyword evidence="2" id="KW-0238">DNA-binding</keyword>
<sequence>MHILIVSDNPIFTLGLRSTIATRFFQASFMEVASLQAAGIAIENHPFNLMILDAVSAKDSKIVKHVKNILDRCADLPILVDLGDQLADSHFYIRLGASAVVSNSATPAEILQAVEVLVTGRQKKFVSQDIEQLLLFQLTSNSLTGLLTQRERIIANLLISGKPRAEIARIAGISPNTVSVYKRIIFEKLGIQSLPELIPKLQPAGYCS</sequence>
<dbReference type="InterPro" id="IPR036388">
    <property type="entry name" value="WH-like_DNA-bd_sf"/>
</dbReference>
<accession>A0AAU8FPV8</accession>
<dbReference type="CDD" id="cd06170">
    <property type="entry name" value="LuxR_C_like"/>
    <property type="match status" value="1"/>
</dbReference>
<dbReference type="Gene3D" id="1.10.10.10">
    <property type="entry name" value="Winged helix-like DNA-binding domain superfamily/Winged helix DNA-binding domain"/>
    <property type="match status" value="1"/>
</dbReference>
<dbReference type="Pfam" id="PF00196">
    <property type="entry name" value="GerE"/>
    <property type="match status" value="1"/>
</dbReference>
<evidence type="ECO:0000256" key="3">
    <source>
        <dbReference type="ARBA" id="ARBA00023163"/>
    </source>
</evidence>
<dbReference type="PANTHER" id="PTHR44688:SF16">
    <property type="entry name" value="DNA-BINDING TRANSCRIPTIONAL ACTIVATOR DEVR_DOSR"/>
    <property type="match status" value="1"/>
</dbReference>
<dbReference type="AlphaFoldDB" id="A0AAU8FPV8"/>
<keyword evidence="1" id="KW-0805">Transcription regulation</keyword>
<evidence type="ECO:0000256" key="4">
    <source>
        <dbReference type="PROSITE-ProRule" id="PRU00169"/>
    </source>
</evidence>
<protein>
    <submittedName>
        <fullName evidence="7">Response regulator transcription factor</fullName>
    </submittedName>
</protein>
<dbReference type="PROSITE" id="PS50110">
    <property type="entry name" value="RESPONSE_REGULATORY"/>
    <property type="match status" value="1"/>
</dbReference>
<evidence type="ECO:0000256" key="2">
    <source>
        <dbReference type="ARBA" id="ARBA00023125"/>
    </source>
</evidence>
<organism evidence="7">
    <name type="scientific">Dyadobacter sp. 676</name>
    <dbReference type="NCBI Taxonomy" id="3088362"/>
    <lineage>
        <taxon>Bacteria</taxon>
        <taxon>Pseudomonadati</taxon>
        <taxon>Bacteroidota</taxon>
        <taxon>Cytophagia</taxon>
        <taxon>Cytophagales</taxon>
        <taxon>Spirosomataceae</taxon>
        <taxon>Dyadobacter</taxon>
    </lineage>
</organism>
<dbReference type="PROSITE" id="PS50043">
    <property type="entry name" value="HTH_LUXR_2"/>
    <property type="match status" value="1"/>
</dbReference>
<dbReference type="InterPro" id="IPR011006">
    <property type="entry name" value="CheY-like_superfamily"/>
</dbReference>
<feature type="modified residue" description="4-aspartylphosphate" evidence="4">
    <location>
        <position position="53"/>
    </location>
</feature>
<dbReference type="Gene3D" id="3.40.50.2300">
    <property type="match status" value="1"/>
</dbReference>
<dbReference type="GO" id="GO:0003677">
    <property type="term" value="F:DNA binding"/>
    <property type="evidence" value="ECO:0007669"/>
    <property type="project" value="UniProtKB-KW"/>
</dbReference>
<dbReference type="SUPFAM" id="SSF52172">
    <property type="entry name" value="CheY-like"/>
    <property type="match status" value="1"/>
</dbReference>
<gene>
    <name evidence="7" type="ORF">ABV298_05210</name>
</gene>
<dbReference type="InterPro" id="IPR001789">
    <property type="entry name" value="Sig_transdc_resp-reg_receiver"/>
</dbReference>
<proteinExistence type="predicted"/>
<evidence type="ECO:0000259" key="5">
    <source>
        <dbReference type="PROSITE" id="PS50043"/>
    </source>
</evidence>
<dbReference type="GO" id="GO:0000160">
    <property type="term" value="P:phosphorelay signal transduction system"/>
    <property type="evidence" value="ECO:0007669"/>
    <property type="project" value="InterPro"/>
</dbReference>
<feature type="domain" description="Response regulatory" evidence="6">
    <location>
        <begin position="2"/>
        <end position="118"/>
    </location>
</feature>
<evidence type="ECO:0000256" key="1">
    <source>
        <dbReference type="ARBA" id="ARBA00023015"/>
    </source>
</evidence>
<dbReference type="InterPro" id="IPR000792">
    <property type="entry name" value="Tscrpt_reg_LuxR_C"/>
</dbReference>
<keyword evidence="3" id="KW-0804">Transcription</keyword>
<dbReference type="EMBL" id="CP159289">
    <property type="protein sequence ID" value="XCH25817.1"/>
    <property type="molecule type" value="Genomic_DNA"/>
</dbReference>